<dbReference type="InterPro" id="IPR029066">
    <property type="entry name" value="PLP-binding_barrel"/>
</dbReference>
<dbReference type="InterPro" id="IPR009006">
    <property type="entry name" value="Ala_racemase/Decarboxylase_C"/>
</dbReference>
<dbReference type="PROSITE" id="PS00395">
    <property type="entry name" value="ALANINE_RACEMASE"/>
    <property type="match status" value="1"/>
</dbReference>
<keyword evidence="6 7" id="KW-0413">Isomerase</keyword>
<evidence type="ECO:0000259" key="10">
    <source>
        <dbReference type="SMART" id="SM01005"/>
    </source>
</evidence>
<keyword evidence="12" id="KW-1185">Reference proteome</keyword>
<dbReference type="Proteomes" id="UP000297737">
    <property type="component" value="Unassembled WGS sequence"/>
</dbReference>
<dbReference type="AlphaFoldDB" id="A0A4Y9EM97"/>
<dbReference type="InterPro" id="IPR000821">
    <property type="entry name" value="Ala_racemase"/>
</dbReference>
<evidence type="ECO:0000256" key="7">
    <source>
        <dbReference type="HAMAP-Rule" id="MF_01201"/>
    </source>
</evidence>
<dbReference type="SUPFAM" id="SSF51419">
    <property type="entry name" value="PLP-binding barrel"/>
    <property type="match status" value="1"/>
</dbReference>
<accession>A0A4Y9EM97</accession>
<dbReference type="SMART" id="SM01005">
    <property type="entry name" value="Ala_racemase_C"/>
    <property type="match status" value="1"/>
</dbReference>
<evidence type="ECO:0000256" key="5">
    <source>
        <dbReference type="ARBA" id="ARBA00022898"/>
    </source>
</evidence>
<name>A0A4Y9EM97_9SPHN</name>
<feature type="binding site" evidence="7 9">
    <location>
        <position position="296"/>
    </location>
    <ligand>
        <name>substrate</name>
    </ligand>
</feature>
<dbReference type="EMBL" id="SIHO01000003">
    <property type="protein sequence ID" value="TFU01305.1"/>
    <property type="molecule type" value="Genomic_DNA"/>
</dbReference>
<dbReference type="Pfam" id="PF01168">
    <property type="entry name" value="Ala_racemase_N"/>
    <property type="match status" value="1"/>
</dbReference>
<evidence type="ECO:0000256" key="2">
    <source>
        <dbReference type="ARBA" id="ARBA00001933"/>
    </source>
</evidence>
<evidence type="ECO:0000256" key="8">
    <source>
        <dbReference type="PIRSR" id="PIRSR600821-50"/>
    </source>
</evidence>
<dbReference type="PANTHER" id="PTHR30511:SF0">
    <property type="entry name" value="ALANINE RACEMASE, CATABOLIC-RELATED"/>
    <property type="match status" value="1"/>
</dbReference>
<feature type="binding site" evidence="7 9">
    <location>
        <position position="131"/>
    </location>
    <ligand>
        <name>substrate</name>
    </ligand>
</feature>
<dbReference type="GO" id="GO:0005829">
    <property type="term" value="C:cytosol"/>
    <property type="evidence" value="ECO:0007669"/>
    <property type="project" value="TreeGrafter"/>
</dbReference>
<dbReference type="Gene3D" id="3.20.20.10">
    <property type="entry name" value="Alanine racemase"/>
    <property type="match status" value="1"/>
</dbReference>
<evidence type="ECO:0000256" key="9">
    <source>
        <dbReference type="PIRSR" id="PIRSR600821-52"/>
    </source>
</evidence>
<comment type="catalytic activity">
    <reaction evidence="1 7">
        <text>L-alanine = D-alanine</text>
        <dbReference type="Rhea" id="RHEA:20249"/>
        <dbReference type="ChEBI" id="CHEBI:57416"/>
        <dbReference type="ChEBI" id="CHEBI:57972"/>
        <dbReference type="EC" id="5.1.1.1"/>
    </reaction>
</comment>
<evidence type="ECO:0000256" key="3">
    <source>
        <dbReference type="ARBA" id="ARBA00007880"/>
    </source>
</evidence>
<comment type="caution">
    <text evidence="11">The sequence shown here is derived from an EMBL/GenBank/DDBJ whole genome shotgun (WGS) entry which is preliminary data.</text>
</comment>
<comment type="cofactor">
    <cofactor evidence="2 7 8">
        <name>pyridoxal 5'-phosphate</name>
        <dbReference type="ChEBI" id="CHEBI:597326"/>
    </cofactor>
</comment>
<keyword evidence="5 7" id="KW-0663">Pyridoxal phosphate</keyword>
<feature type="modified residue" description="N6-(pyridoxal phosphate)lysine" evidence="7 8">
    <location>
        <position position="38"/>
    </location>
</feature>
<evidence type="ECO:0000256" key="1">
    <source>
        <dbReference type="ARBA" id="ARBA00000316"/>
    </source>
</evidence>
<dbReference type="GO" id="GO:0030632">
    <property type="term" value="P:D-alanine biosynthetic process"/>
    <property type="evidence" value="ECO:0007669"/>
    <property type="project" value="UniProtKB-UniRule"/>
</dbReference>
<dbReference type="Pfam" id="PF00842">
    <property type="entry name" value="Ala_racemase_C"/>
    <property type="match status" value="1"/>
</dbReference>
<proteinExistence type="inferred from homology"/>
<evidence type="ECO:0000313" key="11">
    <source>
        <dbReference type="EMBL" id="TFU01305.1"/>
    </source>
</evidence>
<dbReference type="InterPro" id="IPR001608">
    <property type="entry name" value="Ala_racemase_N"/>
</dbReference>
<protein>
    <recommendedName>
        <fullName evidence="4 7">Alanine racemase</fullName>
        <ecNumber evidence="4 7">5.1.1.1</ecNumber>
    </recommendedName>
</protein>
<reference evidence="11 12" key="1">
    <citation type="submission" date="2019-02" db="EMBL/GenBank/DDBJ databases">
        <title>Polymorphobacter sp. isolated from the lake at the Tibet of China.</title>
        <authorList>
            <person name="Li A."/>
        </authorList>
    </citation>
    <scope>NUCLEOTIDE SEQUENCE [LARGE SCALE GENOMIC DNA]</scope>
    <source>
        <strain evidence="11 12">DJ1R-1</strain>
    </source>
</reference>
<dbReference type="GO" id="GO:0008784">
    <property type="term" value="F:alanine racemase activity"/>
    <property type="evidence" value="ECO:0007669"/>
    <property type="project" value="UniProtKB-UniRule"/>
</dbReference>
<dbReference type="GO" id="GO:0030170">
    <property type="term" value="F:pyridoxal phosphate binding"/>
    <property type="evidence" value="ECO:0007669"/>
    <property type="project" value="UniProtKB-UniRule"/>
</dbReference>
<dbReference type="Gene3D" id="2.40.37.10">
    <property type="entry name" value="Lyase, Ornithine Decarboxylase, Chain A, domain 1"/>
    <property type="match status" value="1"/>
</dbReference>
<evidence type="ECO:0000313" key="12">
    <source>
        <dbReference type="Proteomes" id="UP000297737"/>
    </source>
</evidence>
<comment type="function">
    <text evidence="7">Catalyzes the interconversion of L-alanine and D-alanine. May also act on other amino acids.</text>
</comment>
<dbReference type="UniPathway" id="UPA00042">
    <property type="reaction ID" value="UER00497"/>
</dbReference>
<dbReference type="OrthoDB" id="9813814at2"/>
<gene>
    <name evidence="11" type="primary">alr</name>
    <name evidence="11" type="ORF">EUV02_13500</name>
</gene>
<feature type="active site" description="Proton acceptor; specific for L-alanine" evidence="7">
    <location>
        <position position="248"/>
    </location>
</feature>
<dbReference type="SUPFAM" id="SSF50621">
    <property type="entry name" value="Alanine racemase C-terminal domain-like"/>
    <property type="match status" value="1"/>
</dbReference>
<sequence>MLPSPASPRLLIDRDALVANWRLLAAMSGAAACGAAIKADGYGIGAAETLATLAAAGCRDFFVAQWSEVAALGPLPAGVSVAVLHGIQHGEMATARASAARPVLCTPAQVAAWAAAGGGTCDIMVDTGMNRLGLTPAQAASGLLDGIAVDTLHSHLACADEPAHPLNARQCADFTALVTQLRPCRAALANSAGIALGADYHFGLTRPGLGLYGGQPVTGSTLALQQVVRIEAGVVQVRDVEAGASIGYGATFVAPRAMRIAVLGLGYADGYRRALGASGVARIGGRPCPVVGRISMDLLMVDATGTSVAEGDRVDVDFDLAAAAAASDIAQYELLTGLGQRYSRCWT</sequence>
<comment type="similarity">
    <text evidence="3 7">Belongs to the alanine racemase family.</text>
</comment>
<dbReference type="HAMAP" id="MF_01201">
    <property type="entry name" value="Ala_racemase"/>
    <property type="match status" value="1"/>
</dbReference>
<evidence type="ECO:0000256" key="4">
    <source>
        <dbReference type="ARBA" id="ARBA00013089"/>
    </source>
</evidence>
<organism evidence="11 12">
    <name type="scientific">Glacieibacterium arshaanense</name>
    <dbReference type="NCBI Taxonomy" id="2511025"/>
    <lineage>
        <taxon>Bacteria</taxon>
        <taxon>Pseudomonadati</taxon>
        <taxon>Pseudomonadota</taxon>
        <taxon>Alphaproteobacteria</taxon>
        <taxon>Sphingomonadales</taxon>
        <taxon>Sphingosinicellaceae</taxon>
        <taxon>Glacieibacterium</taxon>
    </lineage>
</organism>
<dbReference type="PRINTS" id="PR00992">
    <property type="entry name" value="ALARACEMASE"/>
</dbReference>
<dbReference type="InterPro" id="IPR011079">
    <property type="entry name" value="Ala_racemase_C"/>
</dbReference>
<dbReference type="NCBIfam" id="TIGR00492">
    <property type="entry name" value="alr"/>
    <property type="match status" value="1"/>
</dbReference>
<dbReference type="EC" id="5.1.1.1" evidence="4 7"/>
<feature type="active site" description="Proton acceptor; specific for D-alanine" evidence="7">
    <location>
        <position position="38"/>
    </location>
</feature>
<dbReference type="InterPro" id="IPR020622">
    <property type="entry name" value="Ala_racemase_pyridoxalP-BS"/>
</dbReference>
<comment type="pathway">
    <text evidence="7">Amino-acid biosynthesis; D-alanine biosynthesis; D-alanine from L-alanine: step 1/1.</text>
</comment>
<dbReference type="RefSeq" id="WP_135246809.1">
    <property type="nucleotide sequence ID" value="NZ_SIHO01000003.1"/>
</dbReference>
<feature type="domain" description="Alanine racemase C-terminal" evidence="10">
    <location>
        <begin position="227"/>
        <end position="347"/>
    </location>
</feature>
<evidence type="ECO:0000256" key="6">
    <source>
        <dbReference type="ARBA" id="ARBA00023235"/>
    </source>
</evidence>
<dbReference type="PANTHER" id="PTHR30511">
    <property type="entry name" value="ALANINE RACEMASE"/>
    <property type="match status" value="1"/>
</dbReference>